<name>D2QRB3_SPILD</name>
<sequence>MNTFFDELNVDHILHFIRSYRRLEQMPLEDGFAELACVAKSNQPAEEKRLRQHFRNHWYSKERAFGRFYLNLPHYRQLYLLHQWDLVHYEDATYLWECERDGRFALMAQAPPLTRQLHALVLFFENHGINRQLTPTLELDNVPTEFDQRFGNSANWGEYILSIDQPDGLLRELLHHGRL</sequence>
<dbReference type="HOGENOM" id="CLU_1502554_0_0_10"/>
<protein>
    <submittedName>
        <fullName evidence="1">Uncharacterized protein</fullName>
    </submittedName>
</protein>
<dbReference type="STRING" id="504472.Slin_3661"/>
<dbReference type="RefSeq" id="WP_012928186.1">
    <property type="nucleotide sequence ID" value="NC_013730.1"/>
</dbReference>
<gene>
    <name evidence="1" type="ordered locus">Slin_3661</name>
</gene>
<dbReference type="AlphaFoldDB" id="D2QRB3"/>
<dbReference type="eggNOG" id="ENOG502ZKXG">
    <property type="taxonomic scope" value="Bacteria"/>
</dbReference>
<evidence type="ECO:0000313" key="2">
    <source>
        <dbReference type="Proteomes" id="UP000002028"/>
    </source>
</evidence>
<dbReference type="Proteomes" id="UP000002028">
    <property type="component" value="Chromosome"/>
</dbReference>
<accession>D2QRB3</accession>
<dbReference type="KEGG" id="sli:Slin_3661"/>
<reference evidence="1 2" key="1">
    <citation type="journal article" date="2010" name="Stand. Genomic Sci.">
        <title>Complete genome sequence of Spirosoma linguale type strain (1).</title>
        <authorList>
            <person name="Lail K."/>
            <person name="Sikorski J."/>
            <person name="Saunders E."/>
            <person name="Lapidus A."/>
            <person name="Glavina Del Rio T."/>
            <person name="Copeland A."/>
            <person name="Tice H."/>
            <person name="Cheng J.-F."/>
            <person name="Lucas S."/>
            <person name="Nolan M."/>
            <person name="Bruce D."/>
            <person name="Goodwin L."/>
            <person name="Pitluck S."/>
            <person name="Ivanova N."/>
            <person name="Mavromatis K."/>
            <person name="Ovchinnikova G."/>
            <person name="Pati A."/>
            <person name="Chen A."/>
            <person name="Palaniappan K."/>
            <person name="Land M."/>
            <person name="Hauser L."/>
            <person name="Chang Y.-J."/>
            <person name="Jeffries C.D."/>
            <person name="Chain P."/>
            <person name="Brettin T."/>
            <person name="Detter J.C."/>
            <person name="Schuetze A."/>
            <person name="Rohde M."/>
            <person name="Tindall B.J."/>
            <person name="Goeker M."/>
            <person name="Bristow J."/>
            <person name="Eisen J.A."/>
            <person name="Markowitz V."/>
            <person name="Hugenholtz P."/>
            <person name="Kyrpides N.C."/>
            <person name="Klenk H.-P."/>
            <person name="Chen F."/>
        </authorList>
    </citation>
    <scope>NUCLEOTIDE SEQUENCE [LARGE SCALE GENOMIC DNA]</scope>
    <source>
        <strain evidence="2">ATCC 33905 / DSM 74 / LMG 10896 / Claus 1</strain>
    </source>
</reference>
<keyword evidence="2" id="KW-1185">Reference proteome</keyword>
<proteinExistence type="predicted"/>
<dbReference type="EMBL" id="CP001769">
    <property type="protein sequence ID" value="ADB39667.1"/>
    <property type="molecule type" value="Genomic_DNA"/>
</dbReference>
<evidence type="ECO:0000313" key="1">
    <source>
        <dbReference type="EMBL" id="ADB39667.1"/>
    </source>
</evidence>
<organism evidence="1 2">
    <name type="scientific">Spirosoma linguale (strain ATCC 33905 / DSM 74 / LMG 10896 / Claus 1)</name>
    <dbReference type="NCBI Taxonomy" id="504472"/>
    <lineage>
        <taxon>Bacteria</taxon>
        <taxon>Pseudomonadati</taxon>
        <taxon>Bacteroidota</taxon>
        <taxon>Cytophagia</taxon>
        <taxon>Cytophagales</taxon>
        <taxon>Cytophagaceae</taxon>
        <taxon>Spirosoma</taxon>
    </lineage>
</organism>